<gene>
    <name evidence="5" type="ORF">SAMN04489812_3975</name>
</gene>
<accession>A0A1H1X8L5</accession>
<dbReference type="InterPro" id="IPR018702">
    <property type="entry name" value="DUF2207"/>
</dbReference>
<sequence>MPGSESGPTGTPRTPAVAAVRRLARALVALMVLSGVLMVAPAAHAEADRIDSLDIAYRVDRQGVLHVRETFVWRFGTDSGRHGIQRMLITREPDPDTGGDIVYTIEDFAVTSPDPSIPTTVTPITDGGPLSRTRSTTYRIGDPDIRVSDDTATYVISYRVRGAMRHSAGYDELYWDATGFDNPGIDQVSITAAVPGGAQDLRCYAGPVGSRTTCDDARRRTGQATFVHNDLPAADGITIGVKLAAGSVTDNAPHLQPRAGLGAVAGSRAVAVPGGIALLLAALIPIIALFGVRRFGRDQRYADLAPGSVPDDAAGARVERATAELEVPVRFSPPDAPAAQAGMLTAGSFEARHSAAALIASAVAGAIKIWTRYENQRGFTAELVDREKASSAEQKALLDELFPDDEPVGTAHRVSSRGAMAAAHTAAGKAARADGMWRGWYLMPPASGSGISGGLVAGLVIAGLLFVAAVVVTVLWLTGMVPTAFPVQLCFAALPLLALAVTAVLVRRRLRAGRRTARGRAICDQALGFQQYLATAEAEHLRFEEGHDIYSQYLPWAVAFDLAGRWHKICAALVEQGRLPDATPSWFASGSDEAIDFRAFNVATFASTMTGASEPLPRTGGGWFSGSSSTSGTGAGSSGSSFSSGGGFSGGGGGGGGSSSW</sequence>
<feature type="transmembrane region" description="Helical" evidence="2">
    <location>
        <begin position="455"/>
        <end position="479"/>
    </location>
</feature>
<protein>
    <submittedName>
        <fullName evidence="5">Predicted membrane protein</fullName>
    </submittedName>
</protein>
<feature type="region of interest" description="Disordered" evidence="1">
    <location>
        <begin position="611"/>
        <end position="661"/>
    </location>
</feature>
<organism evidence="5 6">
    <name type="scientific">Microlunatus soli</name>
    <dbReference type="NCBI Taxonomy" id="630515"/>
    <lineage>
        <taxon>Bacteria</taxon>
        <taxon>Bacillati</taxon>
        <taxon>Actinomycetota</taxon>
        <taxon>Actinomycetes</taxon>
        <taxon>Propionibacteriales</taxon>
        <taxon>Propionibacteriaceae</taxon>
        <taxon>Microlunatus</taxon>
    </lineage>
</organism>
<evidence type="ECO:0000256" key="1">
    <source>
        <dbReference type="SAM" id="MobiDB-lite"/>
    </source>
</evidence>
<evidence type="ECO:0000313" key="5">
    <source>
        <dbReference type="EMBL" id="SDT05647.1"/>
    </source>
</evidence>
<feature type="domain" description="Predicted membrane protein YciQ-like C-terminal" evidence="4">
    <location>
        <begin position="330"/>
        <end position="568"/>
    </location>
</feature>
<dbReference type="Pfam" id="PF09972">
    <property type="entry name" value="DUF2207"/>
    <property type="match status" value="1"/>
</dbReference>
<reference evidence="5 6" key="1">
    <citation type="submission" date="2016-10" db="EMBL/GenBank/DDBJ databases">
        <authorList>
            <person name="de Groot N.N."/>
        </authorList>
    </citation>
    <scope>NUCLEOTIDE SEQUENCE [LARGE SCALE GENOMIC DNA]</scope>
    <source>
        <strain evidence="5 6">DSM 21800</strain>
    </source>
</reference>
<feature type="compositionally biased region" description="Low complexity" evidence="1">
    <location>
        <begin position="625"/>
        <end position="643"/>
    </location>
</feature>
<dbReference type="Pfam" id="PF20990">
    <property type="entry name" value="DUF2207_C"/>
    <property type="match status" value="1"/>
</dbReference>
<dbReference type="InterPro" id="IPR048389">
    <property type="entry name" value="YciQ-like_C"/>
</dbReference>
<evidence type="ECO:0000313" key="6">
    <source>
        <dbReference type="Proteomes" id="UP000199103"/>
    </source>
</evidence>
<feature type="transmembrane region" description="Helical" evidence="2">
    <location>
        <begin position="485"/>
        <end position="506"/>
    </location>
</feature>
<feature type="compositionally biased region" description="Gly residues" evidence="1">
    <location>
        <begin position="644"/>
        <end position="661"/>
    </location>
</feature>
<feature type="transmembrane region" description="Helical" evidence="2">
    <location>
        <begin position="270"/>
        <end position="292"/>
    </location>
</feature>
<evidence type="ECO:0000259" key="4">
    <source>
        <dbReference type="Pfam" id="PF20990"/>
    </source>
</evidence>
<dbReference type="Proteomes" id="UP000199103">
    <property type="component" value="Chromosome I"/>
</dbReference>
<feature type="region of interest" description="Disordered" evidence="1">
    <location>
        <begin position="114"/>
        <end position="136"/>
    </location>
</feature>
<evidence type="ECO:0000259" key="3">
    <source>
        <dbReference type="Pfam" id="PF09972"/>
    </source>
</evidence>
<dbReference type="STRING" id="630515.SAMN04489812_3975"/>
<dbReference type="EMBL" id="LT629772">
    <property type="protein sequence ID" value="SDT05647.1"/>
    <property type="molecule type" value="Genomic_DNA"/>
</dbReference>
<feature type="compositionally biased region" description="Polar residues" evidence="1">
    <location>
        <begin position="114"/>
        <end position="123"/>
    </location>
</feature>
<keyword evidence="2" id="KW-0472">Membrane</keyword>
<proteinExistence type="predicted"/>
<keyword evidence="6" id="KW-1185">Reference proteome</keyword>
<feature type="domain" description="DUF2207" evidence="3">
    <location>
        <begin position="49"/>
        <end position="241"/>
    </location>
</feature>
<name>A0A1H1X8L5_9ACTN</name>
<keyword evidence="2" id="KW-0812">Transmembrane</keyword>
<dbReference type="AlphaFoldDB" id="A0A1H1X8L5"/>
<dbReference type="OrthoDB" id="143710at2"/>
<dbReference type="RefSeq" id="WP_091527162.1">
    <property type="nucleotide sequence ID" value="NZ_LT629772.1"/>
</dbReference>
<keyword evidence="2" id="KW-1133">Transmembrane helix</keyword>
<evidence type="ECO:0000256" key="2">
    <source>
        <dbReference type="SAM" id="Phobius"/>
    </source>
</evidence>